<dbReference type="InterPro" id="IPR036025">
    <property type="entry name" value="RtcB-like_sf"/>
</dbReference>
<dbReference type="GO" id="GO:0005525">
    <property type="term" value="F:GTP binding"/>
    <property type="evidence" value="ECO:0007669"/>
    <property type="project" value="UniProtKB-KW"/>
</dbReference>
<feature type="binding site" evidence="8">
    <location>
        <begin position="194"/>
        <end position="198"/>
    </location>
    <ligand>
        <name>GMP</name>
        <dbReference type="ChEBI" id="CHEBI:58115"/>
    </ligand>
</feature>
<evidence type="ECO:0000313" key="12">
    <source>
        <dbReference type="Proteomes" id="UP000176576"/>
    </source>
</evidence>
<dbReference type="Pfam" id="PF01139">
    <property type="entry name" value="RtcB"/>
    <property type="match status" value="1"/>
</dbReference>
<keyword evidence="6 9" id="KW-0464">Manganese</keyword>
<evidence type="ECO:0000256" key="7">
    <source>
        <dbReference type="ARBA" id="ARBA00047746"/>
    </source>
</evidence>
<dbReference type="PANTHER" id="PTHR11118:SF1">
    <property type="entry name" value="RNA-SPLICING LIGASE RTCB HOMOLOG"/>
    <property type="match status" value="1"/>
</dbReference>
<feature type="binding site" evidence="8">
    <location>
        <begin position="337"/>
        <end position="338"/>
    </location>
    <ligand>
        <name>GMP</name>
        <dbReference type="ChEBI" id="CHEBI:58115"/>
    </ligand>
</feature>
<dbReference type="GO" id="GO:0170057">
    <property type="term" value="F:RNA ligase (GTP) activity"/>
    <property type="evidence" value="ECO:0007669"/>
    <property type="project" value="UniProtKB-EC"/>
</dbReference>
<keyword evidence="1 10" id="KW-0436">Ligase</keyword>
<dbReference type="STRING" id="1802117.A3J54_01300"/>
<protein>
    <recommendedName>
        <fullName evidence="10">tRNA-splicing ligase RtcB</fullName>
        <ecNumber evidence="10">6.5.1.-</ecNumber>
    </recommendedName>
</protein>
<feature type="binding site" evidence="9">
    <location>
        <position position="226"/>
    </location>
    <ligand>
        <name>Mn(2+)</name>
        <dbReference type="ChEBI" id="CHEBI:29035"/>
        <label>2</label>
    </ligand>
</feature>
<dbReference type="Gene3D" id="3.90.1860.10">
    <property type="entry name" value="tRNA-splicing ligase RtcB"/>
    <property type="match status" value="1"/>
</dbReference>
<evidence type="ECO:0000256" key="3">
    <source>
        <dbReference type="ARBA" id="ARBA00022741"/>
    </source>
</evidence>
<dbReference type="SUPFAM" id="SSF103365">
    <property type="entry name" value="Hypothetical protein PH1602"/>
    <property type="match status" value="1"/>
</dbReference>
<dbReference type="AlphaFoldDB" id="A0A1G2GAI8"/>
<evidence type="ECO:0000256" key="8">
    <source>
        <dbReference type="PIRSR" id="PIRSR601233-2"/>
    </source>
</evidence>
<feature type="binding site" evidence="8">
    <location>
        <position position="375"/>
    </location>
    <ligand>
        <name>GMP</name>
        <dbReference type="ChEBI" id="CHEBI:58115"/>
    </ligand>
</feature>
<dbReference type="InterPro" id="IPR001233">
    <property type="entry name" value="RtcB"/>
</dbReference>
<accession>A0A1G2GAI8</accession>
<reference evidence="11 12" key="1">
    <citation type="journal article" date="2016" name="Nat. Commun.">
        <title>Thousands of microbial genomes shed light on interconnected biogeochemical processes in an aquifer system.</title>
        <authorList>
            <person name="Anantharaman K."/>
            <person name="Brown C.T."/>
            <person name="Hug L.A."/>
            <person name="Sharon I."/>
            <person name="Castelle C.J."/>
            <person name="Probst A.J."/>
            <person name="Thomas B.C."/>
            <person name="Singh A."/>
            <person name="Wilkins M.J."/>
            <person name="Karaoz U."/>
            <person name="Brodie E.L."/>
            <person name="Williams K.H."/>
            <person name="Hubbard S.S."/>
            <person name="Banfield J.F."/>
        </authorList>
    </citation>
    <scope>NUCLEOTIDE SEQUENCE [LARGE SCALE GENOMIC DNA]</scope>
</reference>
<feature type="binding site" evidence="9">
    <location>
        <position position="195"/>
    </location>
    <ligand>
        <name>Mn(2+)</name>
        <dbReference type="ChEBI" id="CHEBI:29035"/>
        <label>1</label>
    </ligand>
</feature>
<evidence type="ECO:0000256" key="4">
    <source>
        <dbReference type="ARBA" id="ARBA00022800"/>
    </source>
</evidence>
<dbReference type="EMBL" id="MHNN01000003">
    <property type="protein sequence ID" value="OGZ47224.1"/>
    <property type="molecule type" value="Genomic_DNA"/>
</dbReference>
<comment type="subunit">
    <text evidence="10">Monomer.</text>
</comment>
<keyword evidence="5 8" id="KW-0342">GTP-binding</keyword>
<feature type="binding site" evidence="9">
    <location>
        <position position="337"/>
    </location>
    <ligand>
        <name>Mn(2+)</name>
        <dbReference type="ChEBI" id="CHEBI:29035"/>
        <label>2</label>
    </ligand>
</feature>
<evidence type="ECO:0000256" key="1">
    <source>
        <dbReference type="ARBA" id="ARBA00022598"/>
    </source>
</evidence>
<name>A0A1G2GAI8_9BACT</name>
<evidence type="ECO:0000256" key="10">
    <source>
        <dbReference type="RuleBase" id="RU371113"/>
    </source>
</evidence>
<dbReference type="GO" id="GO:0006396">
    <property type="term" value="P:RNA processing"/>
    <property type="evidence" value="ECO:0007669"/>
    <property type="project" value="InterPro"/>
</dbReference>
<keyword evidence="2 9" id="KW-0479">Metal-binding</keyword>
<feature type="binding site" evidence="8">
    <location>
        <position position="462"/>
    </location>
    <ligand>
        <name>GMP</name>
        <dbReference type="ChEBI" id="CHEBI:58115"/>
    </ligand>
</feature>
<keyword evidence="3 8" id="KW-0547">Nucleotide-binding</keyword>
<proteinExistence type="inferred from homology"/>
<keyword evidence="4" id="KW-0692">RNA repair</keyword>
<dbReference type="PANTHER" id="PTHR11118">
    <property type="entry name" value="RNA-SPLICING LIGASE RTCB HOMOLOG"/>
    <property type="match status" value="1"/>
</dbReference>
<comment type="caution">
    <text evidence="11">The sequence shown here is derived from an EMBL/GenBank/DDBJ whole genome shotgun (WGS) entry which is preliminary data.</text>
</comment>
<dbReference type="EC" id="6.5.1.-" evidence="10"/>
<organism evidence="11 12">
    <name type="scientific">Candidatus Ryanbacteria bacterium RIFCSPHIGHO2_02_FULL_45_13b</name>
    <dbReference type="NCBI Taxonomy" id="1802117"/>
    <lineage>
        <taxon>Bacteria</taxon>
        <taxon>Candidatus Ryaniibacteriota</taxon>
    </lineage>
</organism>
<dbReference type="GO" id="GO:0042245">
    <property type="term" value="P:RNA repair"/>
    <property type="evidence" value="ECO:0007669"/>
    <property type="project" value="UniProtKB-KW"/>
</dbReference>
<dbReference type="Proteomes" id="UP000176576">
    <property type="component" value="Unassembled WGS sequence"/>
</dbReference>
<evidence type="ECO:0000256" key="6">
    <source>
        <dbReference type="ARBA" id="ARBA00023211"/>
    </source>
</evidence>
<comment type="similarity">
    <text evidence="10">Belongs to the RtcB family.</text>
</comment>
<gene>
    <name evidence="10" type="primary">rtcB</name>
    <name evidence="11" type="ORF">A3J54_01300</name>
</gene>
<evidence type="ECO:0000256" key="5">
    <source>
        <dbReference type="ARBA" id="ARBA00023134"/>
    </source>
</evidence>
<evidence type="ECO:0000313" key="11">
    <source>
        <dbReference type="EMBL" id="OGZ47224.1"/>
    </source>
</evidence>
<dbReference type="GO" id="GO:0003972">
    <property type="term" value="F:RNA ligase (ATP) activity"/>
    <property type="evidence" value="ECO:0007669"/>
    <property type="project" value="TreeGrafter"/>
</dbReference>
<evidence type="ECO:0000256" key="9">
    <source>
        <dbReference type="PIRSR" id="PIRSR601233-3"/>
    </source>
</evidence>
<sequence length="464" mass="52600">MPFSCDNLSSLEVVRKIDRIKKHVPSLARPLVCLPNIHPKAGLESPPQFVAATKDTIVPQLTAPAMNCGMSMYKTNLTRYDFSEEFLNGFAIRLRAGVHPWIGLWKTALQWVGLYSRPTTVYDLTENELKDIFLNGAPAAFNHYQLASSDDANMEYGGCVLSEEEKKEVNLKRLVPRSAWINARHEMGYNFGGNHFLEFQYVEKILDPETANQWGIHEDQIVVFYHGGGGHATYHLGRYFGRREKNTSLEKLILFWLKLFFHFGSWESMRHISTRWHAYFSRAPFPATPLNSPEGKRLMQSIKIALNYGYAFRSALLRRINDALPKGSASFLWDAAHNSIMEERINGEHVITHRQDAVRVFSGKPVMIAGFNTLSYIGIGLETDSSLRSATPSAGKTIGRFKEEGKSKEDPQHYMWTSKRKEKELKKVPLQSPEGLFAVTNKLEQAGIVKPVAYLRPLATIKGH</sequence>
<comment type="cofactor">
    <cofactor evidence="9 10">
        <name>Mn(2+)</name>
        <dbReference type="ChEBI" id="CHEBI:29035"/>
    </cofactor>
    <text evidence="9 10">Binds 2 manganese ions per subunit.</text>
</comment>
<evidence type="ECO:0000256" key="2">
    <source>
        <dbReference type="ARBA" id="ARBA00022723"/>
    </source>
</evidence>
<comment type="catalytic activity">
    <reaction evidence="7">
        <text>a 3'-end 3'-phospho-ribonucleotide-RNA + a 5'-end dephospho-ribonucleoside-RNA + GTP = a ribonucleotidyl-ribonucleotide-RNA + GMP + diphosphate</text>
        <dbReference type="Rhea" id="RHEA:68076"/>
        <dbReference type="Rhea" id="RHEA-COMP:10463"/>
        <dbReference type="Rhea" id="RHEA-COMP:13936"/>
        <dbReference type="Rhea" id="RHEA-COMP:17355"/>
        <dbReference type="ChEBI" id="CHEBI:33019"/>
        <dbReference type="ChEBI" id="CHEBI:37565"/>
        <dbReference type="ChEBI" id="CHEBI:58115"/>
        <dbReference type="ChEBI" id="CHEBI:83062"/>
        <dbReference type="ChEBI" id="CHEBI:138284"/>
        <dbReference type="ChEBI" id="CHEBI:173118"/>
        <dbReference type="EC" id="6.5.1.8"/>
    </reaction>
</comment>
<dbReference type="GO" id="GO:0046872">
    <property type="term" value="F:metal ion binding"/>
    <property type="evidence" value="ECO:0007669"/>
    <property type="project" value="UniProtKB-UniRule"/>
</dbReference>